<accession>A0A4V3IA92</accession>
<dbReference type="Proteomes" id="UP000297963">
    <property type="component" value="Unassembled WGS sequence"/>
</dbReference>
<dbReference type="Gene3D" id="1.10.10.10">
    <property type="entry name" value="Winged helix-like DNA-binding domain superfamily/Winged helix DNA-binding domain"/>
    <property type="match status" value="1"/>
</dbReference>
<sequence>MVVLMTPRDTLRTTLTSAASMRVLAHPTRLRLLGLLRERGPQTATQLGDVVDEAPGTISYHLGKLASFALIEPAAVQSADQRERWWKATTLLTSWEPADLLEDPDKLAASSTLQKSIAQAYATRFTDYIDAAPTLPREWVAAGASSDRSLRLTVDELTAMRAELEILVDRWLDTSAAHDTATADGAEPVVLVYQAYRRP</sequence>
<comment type="caution">
    <text evidence="1">The sequence shown here is derived from an EMBL/GenBank/DDBJ whole genome shotgun (WGS) entry which is preliminary data.</text>
</comment>
<organism evidence="1 2">
    <name type="scientific">Cryobacterium levicorallinum</name>
    <dbReference type="NCBI Taxonomy" id="995038"/>
    <lineage>
        <taxon>Bacteria</taxon>
        <taxon>Bacillati</taxon>
        <taxon>Actinomycetota</taxon>
        <taxon>Actinomycetes</taxon>
        <taxon>Micrococcales</taxon>
        <taxon>Microbacteriaceae</taxon>
        <taxon>Cryobacterium</taxon>
    </lineage>
</organism>
<dbReference type="SUPFAM" id="SSF46785">
    <property type="entry name" value="Winged helix' DNA-binding domain"/>
    <property type="match status" value="1"/>
</dbReference>
<evidence type="ECO:0000313" key="1">
    <source>
        <dbReference type="EMBL" id="TFB82454.1"/>
    </source>
</evidence>
<proteinExistence type="predicted"/>
<dbReference type="Pfam" id="PF12840">
    <property type="entry name" value="HTH_20"/>
    <property type="match status" value="1"/>
</dbReference>
<gene>
    <name evidence="1" type="ORF">E3O11_15240</name>
</gene>
<dbReference type="AlphaFoldDB" id="A0A4V3IA92"/>
<protein>
    <submittedName>
        <fullName evidence="1">ArsR family transcriptional regulator</fullName>
    </submittedName>
</protein>
<name>A0A4V3IA92_9MICO</name>
<dbReference type="InterPro" id="IPR036388">
    <property type="entry name" value="WH-like_DNA-bd_sf"/>
</dbReference>
<dbReference type="InterPro" id="IPR036390">
    <property type="entry name" value="WH_DNA-bd_sf"/>
</dbReference>
<evidence type="ECO:0000313" key="2">
    <source>
        <dbReference type="Proteomes" id="UP000297963"/>
    </source>
</evidence>
<reference evidence="1 2" key="1">
    <citation type="submission" date="2019-03" db="EMBL/GenBank/DDBJ databases">
        <title>Genomics of glacier-inhabiting Cryobacterium strains.</title>
        <authorList>
            <person name="Liu Q."/>
            <person name="Xin Y.-H."/>
        </authorList>
    </citation>
    <scope>NUCLEOTIDE SEQUENCE [LARGE SCALE GENOMIC DNA]</scope>
    <source>
        <strain evidence="1 2">Hh34</strain>
    </source>
</reference>
<dbReference type="EMBL" id="SOFE01000025">
    <property type="protein sequence ID" value="TFB82454.1"/>
    <property type="molecule type" value="Genomic_DNA"/>
</dbReference>